<dbReference type="InterPro" id="IPR005788">
    <property type="entry name" value="PDI_thioredoxin-like_dom"/>
</dbReference>
<dbReference type="PRINTS" id="PR00421">
    <property type="entry name" value="THIOREDOXIN"/>
</dbReference>
<proteinExistence type="inferred from homology"/>
<evidence type="ECO:0000256" key="12">
    <source>
        <dbReference type="RuleBase" id="RU004208"/>
    </source>
</evidence>
<evidence type="ECO:0000256" key="10">
    <source>
        <dbReference type="ARBA" id="ARBA00023284"/>
    </source>
</evidence>
<feature type="signal peptide" evidence="13">
    <location>
        <begin position="1"/>
        <end position="22"/>
    </location>
</feature>
<dbReference type="CDD" id="cd02981">
    <property type="entry name" value="PDI_b_family"/>
    <property type="match status" value="1"/>
</dbReference>
<keyword evidence="9 13" id="KW-0413">Isomerase</keyword>
<dbReference type="Pfam" id="PF00085">
    <property type="entry name" value="Thioredoxin"/>
    <property type="match status" value="2"/>
</dbReference>
<reference evidence="15" key="1">
    <citation type="submission" date="2021-08" db="EMBL/GenBank/DDBJ databases">
        <title>WGS assembly of Ceratopteris richardii.</title>
        <authorList>
            <person name="Marchant D.B."/>
            <person name="Chen G."/>
            <person name="Jenkins J."/>
            <person name="Shu S."/>
            <person name="Leebens-Mack J."/>
            <person name="Grimwood J."/>
            <person name="Schmutz J."/>
            <person name="Soltis P."/>
            <person name="Soltis D."/>
            <person name="Chen Z.-H."/>
        </authorList>
    </citation>
    <scope>NUCLEOTIDE SEQUENCE</scope>
    <source>
        <strain evidence="15">Whitten #5841</strain>
        <tissue evidence="15">Leaf</tissue>
    </source>
</reference>
<evidence type="ECO:0000256" key="4">
    <source>
        <dbReference type="ARBA" id="ARBA00012723"/>
    </source>
</evidence>
<evidence type="ECO:0000256" key="8">
    <source>
        <dbReference type="ARBA" id="ARBA00023157"/>
    </source>
</evidence>
<feature type="disulfide bond" description="Redox-active" evidence="11">
    <location>
        <begin position="61"/>
        <end position="64"/>
    </location>
</feature>
<evidence type="ECO:0000313" key="15">
    <source>
        <dbReference type="EMBL" id="KAH7445486.1"/>
    </source>
</evidence>
<dbReference type="NCBIfam" id="TIGR01130">
    <property type="entry name" value="ER_PDI_fam"/>
    <property type="match status" value="1"/>
</dbReference>
<name>A0A8T2VI33_CERRI</name>
<evidence type="ECO:0000256" key="13">
    <source>
        <dbReference type="RuleBase" id="RU361130"/>
    </source>
</evidence>
<dbReference type="InterPro" id="IPR017937">
    <property type="entry name" value="Thioredoxin_CS"/>
</dbReference>
<dbReference type="GO" id="GO:0003756">
    <property type="term" value="F:protein disulfide isomerase activity"/>
    <property type="evidence" value="ECO:0007669"/>
    <property type="project" value="UniProtKB-EC"/>
</dbReference>
<evidence type="ECO:0000256" key="5">
    <source>
        <dbReference type="ARBA" id="ARBA00022729"/>
    </source>
</evidence>
<keyword evidence="5 13" id="KW-0732">Signal</keyword>
<dbReference type="OrthoDB" id="427280at2759"/>
<evidence type="ECO:0000256" key="2">
    <source>
        <dbReference type="ARBA" id="ARBA00004319"/>
    </source>
</evidence>
<keyword evidence="16" id="KW-1185">Reference proteome</keyword>
<feature type="domain" description="Thioredoxin" evidence="14">
    <location>
        <begin position="341"/>
        <end position="485"/>
    </location>
</feature>
<dbReference type="EMBL" id="CM035406">
    <property type="protein sequence ID" value="KAH7445484.1"/>
    <property type="molecule type" value="Genomic_DNA"/>
</dbReference>
<feature type="disulfide bond" description="Redox-active" evidence="11">
    <location>
        <begin position="407"/>
        <end position="410"/>
    </location>
</feature>
<evidence type="ECO:0000256" key="3">
    <source>
        <dbReference type="ARBA" id="ARBA00006347"/>
    </source>
</evidence>
<dbReference type="FunFam" id="3.40.30.10:FF:000107">
    <property type="entry name" value="Protein disulfide-isomerase 5-2"/>
    <property type="match status" value="1"/>
</dbReference>
<dbReference type="OMA" id="FFGMKKD"/>
<dbReference type="NCBIfam" id="TIGR01126">
    <property type="entry name" value="pdi_dom"/>
    <property type="match status" value="2"/>
</dbReference>
<dbReference type="PANTHER" id="PTHR18929">
    <property type="entry name" value="PROTEIN DISULFIDE ISOMERASE"/>
    <property type="match status" value="1"/>
</dbReference>
<dbReference type="EC" id="5.3.4.1" evidence="4 13"/>
<dbReference type="EMBL" id="CM035406">
    <property type="protein sequence ID" value="KAH7445486.1"/>
    <property type="molecule type" value="Genomic_DNA"/>
</dbReference>
<feature type="chain" id="PRO_5036511402" description="Protein disulfide-isomerase" evidence="13">
    <location>
        <begin position="23"/>
        <end position="504"/>
    </location>
</feature>
<dbReference type="Proteomes" id="UP000825935">
    <property type="component" value="Chromosome 1"/>
</dbReference>
<comment type="subcellular location">
    <subcellularLocation>
        <location evidence="2">Endoplasmic reticulum lumen</location>
    </subcellularLocation>
</comment>
<evidence type="ECO:0000256" key="6">
    <source>
        <dbReference type="ARBA" id="ARBA00022737"/>
    </source>
</evidence>
<dbReference type="CDD" id="cd02982">
    <property type="entry name" value="PDI_b'_family"/>
    <property type="match status" value="1"/>
</dbReference>
<dbReference type="GO" id="GO:0005788">
    <property type="term" value="C:endoplasmic reticulum lumen"/>
    <property type="evidence" value="ECO:0007669"/>
    <property type="project" value="UniProtKB-SubCell"/>
</dbReference>
<evidence type="ECO:0000259" key="14">
    <source>
        <dbReference type="PROSITE" id="PS51352"/>
    </source>
</evidence>
<comment type="similarity">
    <text evidence="3 12">Belongs to the protein disulfide isomerase family.</text>
</comment>
<evidence type="ECO:0000256" key="1">
    <source>
        <dbReference type="ARBA" id="ARBA00001182"/>
    </source>
</evidence>
<dbReference type="EMBL" id="CM035406">
    <property type="protein sequence ID" value="KAH7445485.1"/>
    <property type="molecule type" value="Genomic_DNA"/>
</dbReference>
<evidence type="ECO:0000256" key="11">
    <source>
        <dbReference type="PIRSR" id="PIRSR605792-51"/>
    </source>
</evidence>
<dbReference type="SUPFAM" id="SSF52833">
    <property type="entry name" value="Thioredoxin-like"/>
    <property type="match status" value="4"/>
</dbReference>
<dbReference type="CDD" id="cd02961">
    <property type="entry name" value="PDI_a_family"/>
    <property type="match status" value="1"/>
</dbReference>
<evidence type="ECO:0000313" key="16">
    <source>
        <dbReference type="Proteomes" id="UP000825935"/>
    </source>
</evidence>
<feature type="domain" description="Thioredoxin" evidence="14">
    <location>
        <begin position="17"/>
        <end position="143"/>
    </location>
</feature>
<dbReference type="Pfam" id="PF13848">
    <property type="entry name" value="Thioredoxin_6"/>
    <property type="match status" value="1"/>
</dbReference>
<dbReference type="CDD" id="cd02995">
    <property type="entry name" value="PDI_a_PDI_a'_C"/>
    <property type="match status" value="1"/>
</dbReference>
<dbReference type="InterPro" id="IPR005792">
    <property type="entry name" value="Prot_disulphide_isomerase"/>
</dbReference>
<keyword evidence="8 11" id="KW-1015">Disulfide bond</keyword>
<comment type="catalytic activity">
    <reaction evidence="1 13">
        <text>Catalyzes the rearrangement of -S-S- bonds in proteins.</text>
        <dbReference type="EC" id="5.3.4.1"/>
    </reaction>
</comment>
<sequence>MYRLISVLLFMFALATLRTGLASEAAGAKEDEHVIVLDDKNFHDVVKQHPFIVVEFYAPWCGHCKRLAPEYEKAAAILKENDPPIILANINADEESNRGLAGEYGVRGFPTLKIIENGGKIIRDYKGPRDADGIVSYLKKQVGPPSLEITTPEEGEKSVEEAEILVVGVFNSYDSDEYKDFISVASELRSEYVFKHTLDSSLLPKKDLDLSLPSIRVFKKFDEGFNDLKDFASEAVKKFLEDISIPHVVLFNKDPVQRNYLSKIFENPDNAKAFLFLDAKDDAGEVLKKAYGELAKENKGKSVRFMLADNEDGENAMQYFGVKQDKLPCIVIQGKDQKKYLLEKASTENMAAWLKDYFDGKALEFLKSEPVPEKNDEPVKVVVLDTLDEIVFKSGKNVLLEFYAPWCGHCKNLAPILDEVAIALQSDSSVVIAKLDATANDIRDKRFDIQGFPTLYFHTSSGKVVPYDGNRTKEDLISFINSNKESLDQSMNESKLDSDTKDEL</sequence>
<comment type="caution">
    <text evidence="15">The sequence shown here is derived from an EMBL/GenBank/DDBJ whole genome shotgun (WGS) entry which is preliminary data.</text>
</comment>
<accession>A0A8T2VI33</accession>
<keyword evidence="7" id="KW-0256">Endoplasmic reticulum</keyword>
<dbReference type="AlphaFoldDB" id="A0A8T2VI33"/>
<organism evidence="15 16">
    <name type="scientific">Ceratopteris richardii</name>
    <name type="common">Triangle waterfern</name>
    <dbReference type="NCBI Taxonomy" id="49495"/>
    <lineage>
        <taxon>Eukaryota</taxon>
        <taxon>Viridiplantae</taxon>
        <taxon>Streptophyta</taxon>
        <taxon>Embryophyta</taxon>
        <taxon>Tracheophyta</taxon>
        <taxon>Polypodiopsida</taxon>
        <taxon>Polypodiidae</taxon>
        <taxon>Polypodiales</taxon>
        <taxon>Pteridineae</taxon>
        <taxon>Pteridaceae</taxon>
        <taxon>Parkerioideae</taxon>
        <taxon>Ceratopteris</taxon>
    </lineage>
</organism>
<evidence type="ECO:0000256" key="9">
    <source>
        <dbReference type="ARBA" id="ARBA00023235"/>
    </source>
</evidence>
<dbReference type="FunFam" id="3.40.30.10:FF:000143">
    <property type="entry name" value="Protein disulfide-isomerase"/>
    <property type="match status" value="1"/>
</dbReference>
<dbReference type="InterPro" id="IPR013766">
    <property type="entry name" value="Thioredoxin_domain"/>
</dbReference>
<dbReference type="PROSITE" id="PS51352">
    <property type="entry name" value="THIOREDOXIN_2"/>
    <property type="match status" value="2"/>
</dbReference>
<evidence type="ECO:0000256" key="7">
    <source>
        <dbReference type="ARBA" id="ARBA00022824"/>
    </source>
</evidence>
<dbReference type="InterPro" id="IPR036249">
    <property type="entry name" value="Thioredoxin-like_sf"/>
</dbReference>
<protein>
    <recommendedName>
        <fullName evidence="4 13">Protein disulfide-isomerase</fullName>
        <ecNumber evidence="4 13">5.3.4.1</ecNumber>
    </recommendedName>
</protein>
<gene>
    <name evidence="15" type="ORF">KP509_01G011100</name>
</gene>
<dbReference type="PANTHER" id="PTHR18929:SF132">
    <property type="entry name" value="PROTEIN DISULFIDE-ISOMERASE A3"/>
    <property type="match status" value="1"/>
</dbReference>
<dbReference type="Gene3D" id="3.40.30.10">
    <property type="entry name" value="Glutaredoxin"/>
    <property type="match status" value="4"/>
</dbReference>
<keyword evidence="10 11" id="KW-0676">Redox-active center</keyword>
<keyword evidence="6" id="KW-0677">Repeat</keyword>
<dbReference type="GO" id="GO:0034976">
    <property type="term" value="P:response to endoplasmic reticulum stress"/>
    <property type="evidence" value="ECO:0007669"/>
    <property type="project" value="TreeGrafter"/>
</dbReference>
<dbReference type="PROSITE" id="PS00194">
    <property type="entry name" value="THIOREDOXIN_1"/>
    <property type="match status" value="2"/>
</dbReference>
<dbReference type="GO" id="GO:0006457">
    <property type="term" value="P:protein folding"/>
    <property type="evidence" value="ECO:0007669"/>
    <property type="project" value="TreeGrafter"/>
</dbReference>